<keyword evidence="2" id="KW-1185">Reference proteome</keyword>
<proteinExistence type="predicted"/>
<evidence type="ECO:0000313" key="2">
    <source>
        <dbReference type="Proteomes" id="UP000268192"/>
    </source>
</evidence>
<dbReference type="PANTHER" id="PTHR30024:SF2">
    <property type="entry name" value="ABC TRANSPORTER SUBSTRATE-BINDING PROTEIN"/>
    <property type="match status" value="1"/>
</dbReference>
<dbReference type="Proteomes" id="UP000268192">
    <property type="component" value="Chromosome"/>
</dbReference>
<gene>
    <name evidence="1" type="ORF">D5400_16185</name>
</gene>
<accession>A0A3S9B6R1</accession>
<protein>
    <submittedName>
        <fullName evidence="1">ABC transporter substrate-binding protein</fullName>
    </submittedName>
</protein>
<evidence type="ECO:0000313" key="1">
    <source>
        <dbReference type="EMBL" id="AZN72604.1"/>
    </source>
</evidence>
<name>A0A3S9B6R1_9HYPH</name>
<dbReference type="PANTHER" id="PTHR30024">
    <property type="entry name" value="ALIPHATIC SULFONATES-BINDING PROTEIN-RELATED"/>
    <property type="match status" value="1"/>
</dbReference>
<dbReference type="EMBL" id="CP032509">
    <property type="protein sequence ID" value="AZN72604.1"/>
    <property type="molecule type" value="Genomic_DNA"/>
</dbReference>
<dbReference type="Pfam" id="PF13379">
    <property type="entry name" value="NMT1_2"/>
    <property type="match status" value="1"/>
</dbReference>
<dbReference type="Gene3D" id="3.40.190.10">
    <property type="entry name" value="Periplasmic binding protein-like II"/>
    <property type="match status" value="2"/>
</dbReference>
<dbReference type="AlphaFoldDB" id="A0A3S9B6R1"/>
<dbReference type="SUPFAM" id="SSF53850">
    <property type="entry name" value="Periplasmic binding protein-like II"/>
    <property type="match status" value="1"/>
</dbReference>
<dbReference type="RefSeq" id="WP_126010926.1">
    <property type="nucleotide sequence ID" value="NZ_CP032509.1"/>
</dbReference>
<dbReference type="OrthoDB" id="6788250at2"/>
<sequence length="339" mass="36902">MRRREFTHSVAALAIATTLGLGFSTGAARAEGQIRIAEQYGISYLALHVIRDQKLLEKHGEAAGIEITPVWAQLGGGAASNDALLSGSVDIVSAGIGPLLTIWDRTHGNADVKAIASLVQAPFYLVTNNRNVKTLADFTENDKIALPSVGVSVQARTLQIAAAKEFGQENFDRLDNLTVTLPHPDATQALISNSGAITAHFSSIPFHDRALETEGVHKVLDSYEVLGGPATSVAIYTTTAFREDNPLTYQAFVDALDEAATFIENNKEEAADIYLRVNNSQEDRDFILSILNDPQISFDPTPQRTEVYADFLHEVGALTNQAESWRDYFFDDLHAREGS</sequence>
<organism evidence="1 2">
    <name type="scientific">Georhizobium profundi</name>
    <dbReference type="NCBI Taxonomy" id="2341112"/>
    <lineage>
        <taxon>Bacteria</taxon>
        <taxon>Pseudomonadati</taxon>
        <taxon>Pseudomonadota</taxon>
        <taxon>Alphaproteobacteria</taxon>
        <taxon>Hyphomicrobiales</taxon>
        <taxon>Rhizobiaceae</taxon>
        <taxon>Georhizobium</taxon>
    </lineage>
</organism>
<reference evidence="1 2" key="1">
    <citation type="submission" date="2018-09" db="EMBL/GenBank/DDBJ databases">
        <title>Marinorhizobium profundi gen. nov., sp. nov., isolated from a deep-sea sediment sample from the New Britain Trench and proposal of Marinorhizobiaceae fam. nov. in the order Rhizobiales of the class Alphaproteobacteria.</title>
        <authorList>
            <person name="Cao J."/>
        </authorList>
    </citation>
    <scope>NUCLEOTIDE SEQUENCE [LARGE SCALE GENOMIC DNA]</scope>
    <source>
        <strain evidence="1 2">WS11</strain>
    </source>
</reference>
<dbReference type="KEGG" id="abaw:D5400_16185"/>